<proteinExistence type="predicted"/>
<name>A9WV62_RENSM</name>
<organism evidence="1 2">
    <name type="scientific">Renibacterium salmoninarum (strain ATCC 33209 / DSM 20767 / JCM 11484 / NBRC 15589 / NCIMB 2235)</name>
    <dbReference type="NCBI Taxonomy" id="288705"/>
    <lineage>
        <taxon>Bacteria</taxon>
        <taxon>Bacillati</taxon>
        <taxon>Actinomycetota</taxon>
        <taxon>Actinomycetes</taxon>
        <taxon>Micrococcales</taxon>
        <taxon>Micrococcaceae</taxon>
        <taxon>Renibacterium</taxon>
    </lineage>
</organism>
<dbReference type="STRING" id="288705.RSal33209_3373"/>
<keyword evidence="2" id="KW-1185">Reference proteome</keyword>
<gene>
    <name evidence="1" type="ordered locus">RSal33209_3373</name>
</gene>
<sequence length="136" mass="14481">MGVINDVFRLMRAGLKQSAQTNYAENLRQSADLAEQFSNGIPVTHGAAGANPFANMAAYAGMIQGSGTVRGLRAPGQVIAGTPVYLVDFEITLPDRAAYQAQYQTVIAQAALPNWQPGAMFPLRVSPEDQNAIMLG</sequence>
<dbReference type="HOGENOM" id="CLU_1873747_0_0_11"/>
<dbReference type="RefSeq" id="WP_012246720.1">
    <property type="nucleotide sequence ID" value="NC_010168.1"/>
</dbReference>
<dbReference type="KEGG" id="rsa:RSal33209_3373"/>
<dbReference type="eggNOG" id="ENOG50342PB">
    <property type="taxonomic scope" value="Bacteria"/>
</dbReference>
<dbReference type="EMBL" id="CP000910">
    <property type="protein sequence ID" value="ABY25083.1"/>
    <property type="molecule type" value="Genomic_DNA"/>
</dbReference>
<accession>A9WV62</accession>
<protein>
    <submittedName>
        <fullName evidence="1">Uncharacterized protein</fullName>
    </submittedName>
</protein>
<dbReference type="Proteomes" id="UP000002007">
    <property type="component" value="Chromosome"/>
</dbReference>
<reference evidence="2" key="1">
    <citation type="journal article" date="2008" name="J. Bacteriol.">
        <title>Genome sequence of the fish pathogen Renibacterium salmoninarum suggests reductive evolution away from an environmental Arthrobacter ancestor.</title>
        <authorList>
            <person name="Wiens G.D."/>
            <person name="Rockey D.D."/>
            <person name="Wu Z."/>
            <person name="Chang J."/>
            <person name="Levy R."/>
            <person name="Crane S."/>
            <person name="Chen D.S."/>
            <person name="Capri G.R."/>
            <person name="Burnett J.R."/>
            <person name="Sudheesh P.S."/>
            <person name="Schipma M.J."/>
            <person name="Burd H."/>
            <person name="Bhattacharyya A."/>
            <person name="Rhodes L.D."/>
            <person name="Kaul R."/>
            <person name="Strom M.S."/>
        </authorList>
    </citation>
    <scope>NUCLEOTIDE SEQUENCE [LARGE SCALE GENOMIC DNA]</scope>
    <source>
        <strain evidence="2">ATCC 33209 / DSM 20767 / JCM 11484 / NBRC 15589 / NCIMB 2235</strain>
    </source>
</reference>
<evidence type="ECO:0000313" key="2">
    <source>
        <dbReference type="Proteomes" id="UP000002007"/>
    </source>
</evidence>
<evidence type="ECO:0000313" key="1">
    <source>
        <dbReference type="EMBL" id="ABY25083.1"/>
    </source>
</evidence>
<dbReference type="AlphaFoldDB" id="A9WV62"/>